<dbReference type="Pfam" id="PF00270">
    <property type="entry name" value="DEAD"/>
    <property type="match status" value="1"/>
</dbReference>
<dbReference type="InterPro" id="IPR014001">
    <property type="entry name" value="Helicase_ATP-bd"/>
</dbReference>
<evidence type="ECO:0000256" key="1">
    <source>
        <dbReference type="ARBA" id="ARBA00005446"/>
    </source>
</evidence>
<gene>
    <name evidence="3" type="ORF">WG66_3601</name>
</gene>
<evidence type="ECO:0000259" key="2">
    <source>
        <dbReference type="PROSITE" id="PS51192"/>
    </source>
</evidence>
<evidence type="ECO:0000313" key="3">
    <source>
        <dbReference type="EMBL" id="KTB43804.1"/>
    </source>
</evidence>
<proteinExistence type="inferred from homology"/>
<dbReference type="EMBL" id="LATX01001069">
    <property type="protein sequence ID" value="KTB43804.1"/>
    <property type="molecule type" value="Genomic_DNA"/>
</dbReference>
<dbReference type="Proteomes" id="UP000054988">
    <property type="component" value="Unassembled WGS sequence"/>
</dbReference>
<comment type="caution">
    <text evidence="3">The sequence shown here is derived from an EMBL/GenBank/DDBJ whole genome shotgun (WGS) entry which is preliminary data.</text>
</comment>
<dbReference type="GO" id="GO:0005634">
    <property type="term" value="C:nucleus"/>
    <property type="evidence" value="ECO:0007669"/>
    <property type="project" value="TreeGrafter"/>
</dbReference>
<dbReference type="PANTHER" id="PTHR13710:SF145">
    <property type="entry name" value="ATP-DEPENDENT DNA HELICASE"/>
    <property type="match status" value="1"/>
</dbReference>
<dbReference type="GO" id="GO:0005524">
    <property type="term" value="F:ATP binding"/>
    <property type="evidence" value="ECO:0007669"/>
    <property type="project" value="InterPro"/>
</dbReference>
<dbReference type="GO" id="GO:0003676">
    <property type="term" value="F:nucleic acid binding"/>
    <property type="evidence" value="ECO:0007669"/>
    <property type="project" value="InterPro"/>
</dbReference>
<dbReference type="AlphaFoldDB" id="A0A0W0G5F8"/>
<protein>
    <recommendedName>
        <fullName evidence="2">Helicase ATP-binding domain-containing protein</fullName>
    </recommendedName>
</protein>
<evidence type="ECO:0000313" key="4">
    <source>
        <dbReference type="Proteomes" id="UP000054988"/>
    </source>
</evidence>
<organism evidence="3 4">
    <name type="scientific">Moniliophthora roreri</name>
    <name type="common">Frosty pod rot fungus</name>
    <name type="synonym">Monilia roreri</name>
    <dbReference type="NCBI Taxonomy" id="221103"/>
    <lineage>
        <taxon>Eukaryota</taxon>
        <taxon>Fungi</taxon>
        <taxon>Dikarya</taxon>
        <taxon>Basidiomycota</taxon>
        <taxon>Agaricomycotina</taxon>
        <taxon>Agaricomycetes</taxon>
        <taxon>Agaricomycetidae</taxon>
        <taxon>Agaricales</taxon>
        <taxon>Marasmiineae</taxon>
        <taxon>Marasmiaceae</taxon>
        <taxon>Moniliophthora</taxon>
    </lineage>
</organism>
<accession>A0A0W0G5F8</accession>
<name>A0A0W0G5F8_MONRR</name>
<comment type="similarity">
    <text evidence="1">Belongs to the helicase family. RecQ subfamily.</text>
</comment>
<sequence length="112" mass="13038">MGKSLTFWMPLLFTEKSVMILIVPLKTLGSQFADELNEKLKMPAVMVTKNITDDALFWDILKLKYCIIIFSPETIVNNPSFEALMQHQQFMWHLLNLMIDEAHTVEEWGSTF</sequence>
<dbReference type="InterPro" id="IPR027417">
    <property type="entry name" value="P-loop_NTPase"/>
</dbReference>
<dbReference type="InterPro" id="IPR011545">
    <property type="entry name" value="DEAD/DEAH_box_helicase_dom"/>
</dbReference>
<dbReference type="GO" id="GO:0005694">
    <property type="term" value="C:chromosome"/>
    <property type="evidence" value="ECO:0007669"/>
    <property type="project" value="TreeGrafter"/>
</dbReference>
<dbReference type="PANTHER" id="PTHR13710">
    <property type="entry name" value="DNA HELICASE RECQ FAMILY MEMBER"/>
    <property type="match status" value="1"/>
</dbReference>
<dbReference type="PROSITE" id="PS51192">
    <property type="entry name" value="HELICASE_ATP_BIND_1"/>
    <property type="match status" value="1"/>
</dbReference>
<dbReference type="SUPFAM" id="SSF52540">
    <property type="entry name" value="P-loop containing nucleoside triphosphate hydrolases"/>
    <property type="match status" value="1"/>
</dbReference>
<feature type="domain" description="Helicase ATP-binding" evidence="2">
    <location>
        <begin position="1"/>
        <end position="112"/>
    </location>
</feature>
<reference evidence="3 4" key="1">
    <citation type="submission" date="2015-12" db="EMBL/GenBank/DDBJ databases">
        <title>Draft genome sequence of Moniliophthora roreri, the causal agent of frosty pod rot of cacao.</title>
        <authorList>
            <person name="Aime M.C."/>
            <person name="Diaz-Valderrama J.R."/>
            <person name="Kijpornyongpan T."/>
            <person name="Phillips-Mora W."/>
        </authorList>
    </citation>
    <scope>NUCLEOTIDE SEQUENCE [LARGE SCALE GENOMIC DNA]</scope>
    <source>
        <strain evidence="3 4">MCA 2952</strain>
    </source>
</reference>
<dbReference type="Gene3D" id="3.40.50.300">
    <property type="entry name" value="P-loop containing nucleotide triphosphate hydrolases"/>
    <property type="match status" value="1"/>
</dbReference>